<dbReference type="PANTHER" id="PTHR22935">
    <property type="entry name" value="PENICILLIN-BINDING PROTEIN"/>
    <property type="match status" value="1"/>
</dbReference>
<accession>A0A6A5UMY0</accession>
<dbReference type="InterPro" id="IPR051478">
    <property type="entry name" value="Beta-lactamase-like_AB/R"/>
</dbReference>
<dbReference type="InterPro" id="IPR012338">
    <property type="entry name" value="Beta-lactam/transpept-like"/>
</dbReference>
<dbReference type="InterPro" id="IPR058664">
    <property type="entry name" value="ARB_00930-like_C"/>
</dbReference>
<dbReference type="Pfam" id="PF26335">
    <property type="entry name" value="ARB_00930_C"/>
    <property type="match status" value="1"/>
</dbReference>
<dbReference type="Pfam" id="PF00144">
    <property type="entry name" value="Beta-lactamase"/>
    <property type="match status" value="1"/>
</dbReference>
<sequence>MTGQRYCPPPGLLLPPPNNAQPFTPTIKLETTLKSNLWFNETTIAIKASIGGTPAFEYAHQPGSKQISNLHDTKFRIASATKLFTVLAVLLSRAQIGWEDSITQFVPGLNDASYNDVTIGALAGQTSGLGRFGYVGDLSLTPGFSTAQLGLPNSARQLPGCDAFPGGKPCSRDQVIAMFNDAAYAPTSPNSGPLYSNIAYNLLGMALEQVHSQSYEQAIQELIFDPIGMRNSSFDTPSNGSDAILPQAGDQWFAAPFGNFNPSGGIWSTPNDMLLFLEALQTHKLLSPAQTRKWLQPSSLLPSLQQLLGAPWEIFRPTDIDVAVPRPIDLYTKAGGVSGYSSHEVLVPEYGVALTIHAAGKYATMAVQNILPLVAKPLIAHADEQARAQATTKYVGTYRSAEGNSSITLALDDGPGLKIERAFMNGVAIIPALAAVQGVNPSDASARLYPTGADSQGSEKESWSIFINRMKIGEGRAFAELDCASWNWGDAARYAGQPLDRIVFDMSQGKAVGVELVGWRTVLKKVE</sequence>
<dbReference type="SUPFAM" id="SSF56601">
    <property type="entry name" value="beta-lactamase/transpeptidase-like"/>
    <property type="match status" value="1"/>
</dbReference>
<gene>
    <name evidence="4" type="ORF">BU23DRAFT_517616</name>
</gene>
<reference evidence="4" key="1">
    <citation type="journal article" date="2020" name="Stud. Mycol.">
        <title>101 Dothideomycetes genomes: a test case for predicting lifestyles and emergence of pathogens.</title>
        <authorList>
            <person name="Haridas S."/>
            <person name="Albert R."/>
            <person name="Binder M."/>
            <person name="Bloem J."/>
            <person name="Labutti K."/>
            <person name="Salamov A."/>
            <person name="Andreopoulos B."/>
            <person name="Baker S."/>
            <person name="Barry K."/>
            <person name="Bills G."/>
            <person name="Bluhm B."/>
            <person name="Cannon C."/>
            <person name="Castanera R."/>
            <person name="Culley D."/>
            <person name="Daum C."/>
            <person name="Ezra D."/>
            <person name="Gonzalez J."/>
            <person name="Henrissat B."/>
            <person name="Kuo A."/>
            <person name="Liang C."/>
            <person name="Lipzen A."/>
            <person name="Lutzoni F."/>
            <person name="Magnuson J."/>
            <person name="Mondo S."/>
            <person name="Nolan M."/>
            <person name="Ohm R."/>
            <person name="Pangilinan J."/>
            <person name="Park H.-J."/>
            <person name="Ramirez L."/>
            <person name="Alfaro M."/>
            <person name="Sun H."/>
            <person name="Tritt A."/>
            <person name="Yoshinaga Y."/>
            <person name="Zwiers L.-H."/>
            <person name="Turgeon B."/>
            <person name="Goodwin S."/>
            <person name="Spatafora J."/>
            <person name="Crous P."/>
            <person name="Grigoriev I."/>
        </authorList>
    </citation>
    <scope>NUCLEOTIDE SEQUENCE</scope>
    <source>
        <strain evidence="4">CBS 107.79</strain>
    </source>
</reference>
<feature type="domain" description="Beta-lactamase-related" evidence="2">
    <location>
        <begin position="71"/>
        <end position="363"/>
    </location>
</feature>
<organism evidence="4 5">
    <name type="scientific">Bimuria novae-zelandiae CBS 107.79</name>
    <dbReference type="NCBI Taxonomy" id="1447943"/>
    <lineage>
        <taxon>Eukaryota</taxon>
        <taxon>Fungi</taxon>
        <taxon>Dikarya</taxon>
        <taxon>Ascomycota</taxon>
        <taxon>Pezizomycotina</taxon>
        <taxon>Dothideomycetes</taxon>
        <taxon>Pleosporomycetidae</taxon>
        <taxon>Pleosporales</taxon>
        <taxon>Massarineae</taxon>
        <taxon>Didymosphaeriaceae</taxon>
        <taxon>Bimuria</taxon>
    </lineage>
</organism>
<dbReference type="OrthoDB" id="10250282at2759"/>
<dbReference type="EMBL" id="ML976743">
    <property type="protein sequence ID" value="KAF1966593.1"/>
    <property type="molecule type" value="Genomic_DNA"/>
</dbReference>
<comment type="similarity">
    <text evidence="1">Belongs to the beta-lactamase family.</text>
</comment>
<dbReference type="Gene3D" id="3.40.710.10">
    <property type="entry name" value="DD-peptidase/beta-lactamase superfamily"/>
    <property type="match status" value="1"/>
</dbReference>
<protein>
    <submittedName>
        <fullName evidence="4">Beta-lactamase/transpeptidase-like protein</fullName>
    </submittedName>
</protein>
<feature type="domain" description="Beta-lactamase-like ARB-00930-like C-terminal" evidence="3">
    <location>
        <begin position="386"/>
        <end position="526"/>
    </location>
</feature>
<name>A0A6A5UMY0_9PLEO</name>
<evidence type="ECO:0000313" key="4">
    <source>
        <dbReference type="EMBL" id="KAF1966593.1"/>
    </source>
</evidence>
<evidence type="ECO:0000259" key="2">
    <source>
        <dbReference type="Pfam" id="PF00144"/>
    </source>
</evidence>
<evidence type="ECO:0000313" key="5">
    <source>
        <dbReference type="Proteomes" id="UP000800036"/>
    </source>
</evidence>
<proteinExistence type="inferred from homology"/>
<dbReference type="Proteomes" id="UP000800036">
    <property type="component" value="Unassembled WGS sequence"/>
</dbReference>
<evidence type="ECO:0000256" key="1">
    <source>
        <dbReference type="ARBA" id="ARBA00038473"/>
    </source>
</evidence>
<dbReference type="PANTHER" id="PTHR22935:SF95">
    <property type="entry name" value="BETA-LACTAMASE-LIKE 1-RELATED"/>
    <property type="match status" value="1"/>
</dbReference>
<evidence type="ECO:0000259" key="3">
    <source>
        <dbReference type="Pfam" id="PF26335"/>
    </source>
</evidence>
<keyword evidence="5" id="KW-1185">Reference proteome</keyword>
<dbReference type="InterPro" id="IPR001466">
    <property type="entry name" value="Beta-lactam-related"/>
</dbReference>
<dbReference type="AlphaFoldDB" id="A0A6A5UMY0"/>